<dbReference type="Proteomes" id="UP000246171">
    <property type="component" value="Unassembled WGS sequence"/>
</dbReference>
<dbReference type="Pfam" id="PF00172">
    <property type="entry name" value="Zn_clus"/>
    <property type="match status" value="1"/>
</dbReference>
<dbReference type="PROSITE" id="PS50048">
    <property type="entry name" value="ZN2_CY6_FUNGAL_2"/>
    <property type="match status" value="1"/>
</dbReference>
<protein>
    <recommendedName>
        <fullName evidence="5">Zn(2)-C6 fungal-type domain-containing protein</fullName>
    </recommendedName>
</protein>
<gene>
    <name evidence="6" type="ORF">BO83DRAFT_394520</name>
</gene>
<dbReference type="GO" id="GO:0000981">
    <property type="term" value="F:DNA-binding transcription factor activity, RNA polymerase II-specific"/>
    <property type="evidence" value="ECO:0007669"/>
    <property type="project" value="InterPro"/>
</dbReference>
<evidence type="ECO:0000256" key="1">
    <source>
        <dbReference type="ARBA" id="ARBA00023015"/>
    </source>
</evidence>
<dbReference type="AlphaFoldDB" id="A0A317UK74"/>
<dbReference type="InterPro" id="IPR001138">
    <property type="entry name" value="Zn2Cys6_DnaBD"/>
</dbReference>
<comment type="caution">
    <text evidence="6">The sequence shown here is derived from an EMBL/GenBank/DDBJ whole genome shotgun (WGS) entry which is preliminary data.</text>
</comment>
<dbReference type="CDD" id="cd00067">
    <property type="entry name" value="GAL4"/>
    <property type="match status" value="1"/>
</dbReference>
<evidence type="ECO:0000256" key="2">
    <source>
        <dbReference type="ARBA" id="ARBA00023125"/>
    </source>
</evidence>
<dbReference type="RefSeq" id="XP_025381789.1">
    <property type="nucleotide sequence ID" value="XM_025533011.1"/>
</dbReference>
<dbReference type="PANTHER" id="PTHR47256:SF3">
    <property type="entry name" value="ZN(II)2CYS6 TRANSCRIPTION FACTOR (EUROFUNG)"/>
    <property type="match status" value="1"/>
</dbReference>
<sequence>MAPPAWALLPSWTTAHPRKLLIPRARAHIQLPNSSSGSRTTQACDSCRSRKAKCDGAKPKCTNCEGRATECVYSDQNKSKQRRELDKLRNIIQHHDYMIRTILSQSLNTSPSTITENPEHYSRWVRGATHTVAHQENSGDLENALQALKIRFNELNQIYEAIRKCDPDTLPSMVSAIRHSTSVHDAATRLMRQVPIQRPGLGLEDMQQAWTTQLSGQPDLLERQTLYSVNTIGLWSDQIDNSTASHLFSLYFVWDNPTWGLIEPSLFLNHLNNRDTRFCSSLLVHTILFYACSSLLLGVFFCAMGRDKIGVRYIQYGALMALQLGLHTSSAEAFRVHREPNVQQYLRMHKILACAVYDLETMSAQVSGRSSVWSAPPEIFLGEDEARAMDLDQEWTPYPFKAPVYRPYMTIGAWARRTLLIIVNDVAQLYSPPGVSTDQHLWQRAATIYQRLNAFRQTLPAELEIATNKSPHNICLQYSLYYYATVVNLCGMFRACPPSPSEDCPIESADFNPHKILGEAMESMGRLVLLYRACHGWKSTPVVMMHYFFIVGVRAASRLECPKWREILASCVAGLWHMSLVWRLCRALLRMIELVLRSSVDLALVPAEVRLIFDEHREKFWSQEEREWLAANYVIHHHTDQVLGESRGGSDCFHGKGLETVIREFDQESRYMTEL</sequence>
<dbReference type="EMBL" id="MSFU01000056">
    <property type="protein sequence ID" value="PWY61719.1"/>
    <property type="molecule type" value="Genomic_DNA"/>
</dbReference>
<evidence type="ECO:0000313" key="7">
    <source>
        <dbReference type="Proteomes" id="UP000246171"/>
    </source>
</evidence>
<name>A0A317UK74_ASPEC</name>
<keyword evidence="4" id="KW-0539">Nucleus</keyword>
<dbReference type="SMART" id="SM00066">
    <property type="entry name" value="GAL4"/>
    <property type="match status" value="1"/>
</dbReference>
<dbReference type="SUPFAM" id="SSF57701">
    <property type="entry name" value="Zn2/Cys6 DNA-binding domain"/>
    <property type="match status" value="1"/>
</dbReference>
<organism evidence="6 7">
    <name type="scientific">Aspergillus eucalypticola (strain CBS 122712 / IBT 29274)</name>
    <dbReference type="NCBI Taxonomy" id="1448314"/>
    <lineage>
        <taxon>Eukaryota</taxon>
        <taxon>Fungi</taxon>
        <taxon>Dikarya</taxon>
        <taxon>Ascomycota</taxon>
        <taxon>Pezizomycotina</taxon>
        <taxon>Eurotiomycetes</taxon>
        <taxon>Eurotiomycetidae</taxon>
        <taxon>Eurotiales</taxon>
        <taxon>Aspergillaceae</taxon>
        <taxon>Aspergillus</taxon>
        <taxon>Aspergillus subgen. Circumdati</taxon>
    </lineage>
</organism>
<evidence type="ECO:0000256" key="4">
    <source>
        <dbReference type="ARBA" id="ARBA00023242"/>
    </source>
</evidence>
<dbReference type="Gene3D" id="4.10.240.10">
    <property type="entry name" value="Zn(2)-C6 fungal-type DNA-binding domain"/>
    <property type="match status" value="1"/>
</dbReference>
<dbReference type="OrthoDB" id="426882at2759"/>
<keyword evidence="2" id="KW-0238">DNA-binding</keyword>
<dbReference type="PROSITE" id="PS00463">
    <property type="entry name" value="ZN2_CY6_FUNGAL_1"/>
    <property type="match status" value="1"/>
</dbReference>
<evidence type="ECO:0000259" key="5">
    <source>
        <dbReference type="PROSITE" id="PS50048"/>
    </source>
</evidence>
<dbReference type="InterPro" id="IPR053187">
    <property type="entry name" value="Notoamide_regulator"/>
</dbReference>
<keyword evidence="1" id="KW-0805">Transcription regulation</keyword>
<dbReference type="GO" id="GO:0008270">
    <property type="term" value="F:zinc ion binding"/>
    <property type="evidence" value="ECO:0007669"/>
    <property type="project" value="InterPro"/>
</dbReference>
<evidence type="ECO:0000256" key="3">
    <source>
        <dbReference type="ARBA" id="ARBA00023163"/>
    </source>
</evidence>
<dbReference type="CDD" id="cd12148">
    <property type="entry name" value="fungal_TF_MHR"/>
    <property type="match status" value="1"/>
</dbReference>
<accession>A0A317UK74</accession>
<dbReference type="GeneID" id="37054973"/>
<dbReference type="InterPro" id="IPR036864">
    <property type="entry name" value="Zn2-C6_fun-type_DNA-bd_sf"/>
</dbReference>
<keyword evidence="7" id="KW-1185">Reference proteome</keyword>
<dbReference type="VEuPathDB" id="FungiDB:BO83DRAFT_394520"/>
<feature type="domain" description="Zn(2)-C6 fungal-type" evidence="5">
    <location>
        <begin position="43"/>
        <end position="73"/>
    </location>
</feature>
<keyword evidence="3" id="KW-0804">Transcription</keyword>
<dbReference type="GO" id="GO:0003677">
    <property type="term" value="F:DNA binding"/>
    <property type="evidence" value="ECO:0007669"/>
    <property type="project" value="UniProtKB-KW"/>
</dbReference>
<proteinExistence type="predicted"/>
<dbReference type="GO" id="GO:0009893">
    <property type="term" value="P:positive regulation of metabolic process"/>
    <property type="evidence" value="ECO:0007669"/>
    <property type="project" value="UniProtKB-ARBA"/>
</dbReference>
<reference evidence="6" key="1">
    <citation type="submission" date="2016-12" db="EMBL/GenBank/DDBJ databases">
        <title>The genomes of Aspergillus section Nigri reveals drivers in fungal speciation.</title>
        <authorList>
            <consortium name="DOE Joint Genome Institute"/>
            <person name="Vesth T.C."/>
            <person name="Nybo J."/>
            <person name="Theobald S."/>
            <person name="Brandl J."/>
            <person name="Frisvad J.C."/>
            <person name="Nielsen K.F."/>
            <person name="Lyhne E.K."/>
            <person name="Kogle M.E."/>
            <person name="Kuo A."/>
            <person name="Riley R."/>
            <person name="Clum A."/>
            <person name="Nolan M."/>
            <person name="Lipzen A."/>
            <person name="Salamov A."/>
            <person name="Henrissat B."/>
            <person name="Wiebenga A."/>
            <person name="De vries R.P."/>
            <person name="Grigoriev I.V."/>
            <person name="Mortensen U.H."/>
            <person name="Andersen M.R."/>
            <person name="Baker S.E."/>
        </authorList>
    </citation>
    <scope>NUCLEOTIDE SEQUENCE</scope>
    <source>
        <strain evidence="6">CBS 122712</strain>
    </source>
</reference>
<evidence type="ECO:0000313" key="6">
    <source>
        <dbReference type="EMBL" id="PWY61719.1"/>
    </source>
</evidence>
<dbReference type="PANTHER" id="PTHR47256">
    <property type="entry name" value="ZN(II)2CYS6 TRANSCRIPTION FACTOR (EUROFUNG)-RELATED"/>
    <property type="match status" value="1"/>
</dbReference>